<reference evidence="1 2" key="1">
    <citation type="journal article" date="2023" name="J. Hered.">
        <title>Chromosome-level genome of the wood stork (Mycteria americana) provides insight into avian chromosome evolution.</title>
        <authorList>
            <person name="Flamio R. Jr."/>
            <person name="Ramstad K.M."/>
        </authorList>
    </citation>
    <scope>NUCLEOTIDE SEQUENCE [LARGE SCALE GENOMIC DNA]</scope>
    <source>
        <strain evidence="1">JAX WOST 10</strain>
    </source>
</reference>
<dbReference type="Proteomes" id="UP001333110">
    <property type="component" value="Unassembled WGS sequence"/>
</dbReference>
<gene>
    <name evidence="1" type="ORF">QYF61_014420</name>
</gene>
<evidence type="ECO:0000313" key="2">
    <source>
        <dbReference type="Proteomes" id="UP001333110"/>
    </source>
</evidence>
<organism evidence="1 2">
    <name type="scientific">Mycteria americana</name>
    <name type="common">Wood stork</name>
    <dbReference type="NCBI Taxonomy" id="33587"/>
    <lineage>
        <taxon>Eukaryota</taxon>
        <taxon>Metazoa</taxon>
        <taxon>Chordata</taxon>
        <taxon>Craniata</taxon>
        <taxon>Vertebrata</taxon>
        <taxon>Euteleostomi</taxon>
        <taxon>Archelosauria</taxon>
        <taxon>Archosauria</taxon>
        <taxon>Dinosauria</taxon>
        <taxon>Saurischia</taxon>
        <taxon>Theropoda</taxon>
        <taxon>Coelurosauria</taxon>
        <taxon>Aves</taxon>
        <taxon>Neognathae</taxon>
        <taxon>Neoaves</taxon>
        <taxon>Aequornithes</taxon>
        <taxon>Ciconiiformes</taxon>
        <taxon>Ciconiidae</taxon>
        <taxon>Mycteria</taxon>
    </lineage>
</organism>
<dbReference type="EMBL" id="JAUNZN010000001">
    <property type="protein sequence ID" value="KAK4830961.1"/>
    <property type="molecule type" value="Genomic_DNA"/>
</dbReference>
<protein>
    <submittedName>
        <fullName evidence="1">Uncharacterized protein</fullName>
    </submittedName>
</protein>
<proteinExistence type="predicted"/>
<name>A0AAN7Q3L3_MYCAM</name>
<accession>A0AAN7Q3L3</accession>
<sequence length="14" mass="1527">MSKSVASRSSRIAF</sequence>
<evidence type="ECO:0000313" key="1">
    <source>
        <dbReference type="EMBL" id="KAK4830961.1"/>
    </source>
</evidence>
<keyword evidence="2" id="KW-1185">Reference proteome</keyword>
<comment type="caution">
    <text evidence="1">The sequence shown here is derived from an EMBL/GenBank/DDBJ whole genome shotgun (WGS) entry which is preliminary data.</text>
</comment>